<dbReference type="AlphaFoldDB" id="A0A517NEE6"/>
<feature type="transmembrane region" description="Helical" evidence="12">
    <location>
        <begin position="33"/>
        <end position="53"/>
    </location>
</feature>
<dbReference type="InterPro" id="IPR001734">
    <property type="entry name" value="Na/solute_symporter"/>
</dbReference>
<dbReference type="Gene3D" id="1.20.1730.10">
    <property type="entry name" value="Sodium/glucose cotransporter"/>
    <property type="match status" value="1"/>
</dbReference>
<accession>A0A517NEE6</accession>
<evidence type="ECO:0000256" key="7">
    <source>
        <dbReference type="ARBA" id="ARBA00023053"/>
    </source>
</evidence>
<feature type="transmembrane region" description="Helical" evidence="12">
    <location>
        <begin position="447"/>
        <end position="470"/>
    </location>
</feature>
<feature type="transmembrane region" description="Helical" evidence="12">
    <location>
        <begin position="299"/>
        <end position="323"/>
    </location>
</feature>
<keyword evidence="7" id="KW-0915">Sodium</keyword>
<evidence type="ECO:0000313" key="14">
    <source>
        <dbReference type="Proteomes" id="UP000318538"/>
    </source>
</evidence>
<keyword evidence="5 12" id="KW-0812">Transmembrane</keyword>
<evidence type="ECO:0000313" key="13">
    <source>
        <dbReference type="EMBL" id="QDT05490.1"/>
    </source>
</evidence>
<dbReference type="OrthoDB" id="9810181at2"/>
<feature type="transmembrane region" description="Helical" evidence="12">
    <location>
        <begin position="212"/>
        <end position="231"/>
    </location>
</feature>
<keyword evidence="4" id="KW-1003">Cell membrane</keyword>
<evidence type="ECO:0000256" key="8">
    <source>
        <dbReference type="ARBA" id="ARBA00023065"/>
    </source>
</evidence>
<dbReference type="NCBIfam" id="TIGR00813">
    <property type="entry name" value="sss"/>
    <property type="match status" value="1"/>
</dbReference>
<comment type="similarity">
    <text evidence="2 11">Belongs to the sodium:solute symporter (SSF) (TC 2.A.21) family.</text>
</comment>
<feature type="transmembrane region" description="Helical" evidence="12">
    <location>
        <begin position="402"/>
        <end position="426"/>
    </location>
</feature>
<evidence type="ECO:0000256" key="10">
    <source>
        <dbReference type="ARBA" id="ARBA00023201"/>
    </source>
</evidence>
<dbReference type="GO" id="GO:0006814">
    <property type="term" value="P:sodium ion transport"/>
    <property type="evidence" value="ECO:0007669"/>
    <property type="project" value="UniProtKB-KW"/>
</dbReference>
<evidence type="ECO:0000256" key="2">
    <source>
        <dbReference type="ARBA" id="ARBA00006434"/>
    </source>
</evidence>
<feature type="transmembrane region" description="Helical" evidence="12">
    <location>
        <begin position="180"/>
        <end position="205"/>
    </location>
</feature>
<keyword evidence="9 12" id="KW-0472">Membrane</keyword>
<feature type="transmembrane region" description="Helical" evidence="12">
    <location>
        <begin position="143"/>
        <end position="168"/>
    </location>
</feature>
<dbReference type="Pfam" id="PF00474">
    <property type="entry name" value="SSF"/>
    <property type="match status" value="2"/>
</dbReference>
<dbReference type="KEGG" id="rlc:K227x_38900"/>
<dbReference type="PANTHER" id="PTHR42985:SF32">
    <property type="entry name" value="SODIUM IODIDE SYMPORTER"/>
    <property type="match status" value="1"/>
</dbReference>
<dbReference type="InterPro" id="IPR038377">
    <property type="entry name" value="Na/Glc_symporter_sf"/>
</dbReference>
<feature type="transmembrane region" description="Helical" evidence="12">
    <location>
        <begin position="505"/>
        <end position="522"/>
    </location>
</feature>
<comment type="subcellular location">
    <subcellularLocation>
        <location evidence="1">Cell membrane</location>
        <topology evidence="1">Multi-pass membrane protein</topology>
    </subcellularLocation>
</comment>
<dbReference type="GO" id="GO:0005886">
    <property type="term" value="C:plasma membrane"/>
    <property type="evidence" value="ECO:0007669"/>
    <property type="project" value="UniProtKB-SubCell"/>
</dbReference>
<evidence type="ECO:0000256" key="12">
    <source>
        <dbReference type="SAM" id="Phobius"/>
    </source>
</evidence>
<dbReference type="PROSITE" id="PS50283">
    <property type="entry name" value="NA_SOLUT_SYMP_3"/>
    <property type="match status" value="1"/>
</dbReference>
<evidence type="ECO:0000256" key="3">
    <source>
        <dbReference type="ARBA" id="ARBA00022448"/>
    </source>
</evidence>
<protein>
    <submittedName>
        <fullName evidence="13">Sodium/glucose cotransporter</fullName>
    </submittedName>
</protein>
<proteinExistence type="inferred from homology"/>
<evidence type="ECO:0000256" key="9">
    <source>
        <dbReference type="ARBA" id="ARBA00023136"/>
    </source>
</evidence>
<feature type="transmembrane region" description="Helical" evidence="12">
    <location>
        <begin position="104"/>
        <end position="122"/>
    </location>
</feature>
<feature type="transmembrane region" description="Helical" evidence="12">
    <location>
        <begin position="476"/>
        <end position="498"/>
    </location>
</feature>
<dbReference type="Proteomes" id="UP000318538">
    <property type="component" value="Chromosome"/>
</dbReference>
<keyword evidence="3" id="KW-0813">Transport</keyword>
<reference evidence="13 14" key="1">
    <citation type="submission" date="2019-02" db="EMBL/GenBank/DDBJ databases">
        <title>Deep-cultivation of Planctomycetes and their phenomic and genomic characterization uncovers novel biology.</title>
        <authorList>
            <person name="Wiegand S."/>
            <person name="Jogler M."/>
            <person name="Boedeker C."/>
            <person name="Pinto D."/>
            <person name="Vollmers J."/>
            <person name="Rivas-Marin E."/>
            <person name="Kohn T."/>
            <person name="Peeters S.H."/>
            <person name="Heuer A."/>
            <person name="Rast P."/>
            <person name="Oberbeckmann S."/>
            <person name="Bunk B."/>
            <person name="Jeske O."/>
            <person name="Meyerdierks A."/>
            <person name="Storesund J.E."/>
            <person name="Kallscheuer N."/>
            <person name="Luecker S."/>
            <person name="Lage O.M."/>
            <person name="Pohl T."/>
            <person name="Merkel B.J."/>
            <person name="Hornburger P."/>
            <person name="Mueller R.-W."/>
            <person name="Bruemmer F."/>
            <person name="Labrenz M."/>
            <person name="Spormann A.M."/>
            <person name="Op den Camp H."/>
            <person name="Overmann J."/>
            <person name="Amann R."/>
            <person name="Jetten M.S.M."/>
            <person name="Mascher T."/>
            <person name="Medema M.H."/>
            <person name="Devos D.P."/>
            <person name="Kaster A.-K."/>
            <person name="Ovreas L."/>
            <person name="Rohde M."/>
            <person name="Galperin M.Y."/>
            <person name="Jogler C."/>
        </authorList>
    </citation>
    <scope>NUCLEOTIDE SEQUENCE [LARGE SCALE GENOMIC DNA]</scope>
    <source>
        <strain evidence="13 14">K22_7</strain>
    </source>
</reference>
<evidence type="ECO:0000256" key="1">
    <source>
        <dbReference type="ARBA" id="ARBA00004651"/>
    </source>
</evidence>
<gene>
    <name evidence="13" type="primary">sglT_3</name>
    <name evidence="13" type="ORF">K227x_38900</name>
</gene>
<sequence length="568" mass="61205">MVAFWVSPYRIARYPFSVVPHFGRPALNSHFTVLDWIILVAYFVGVLSLGFFFWKRSGSSDEFTSGGRSLPGWLCGLSIFATFLSSISYLALPGKSFVDNWNPFVFSLSIPIAAMIAIRFFVPMYRASGEVSAYALLEKRFGVWARIYASGFYLLFQVARIAVVMYLMALPMAVIFGWDIRWVIMVTGVMVTVYSFVGGIVAVIWADAIQAIVLLVGALVSLAVILAGMPGGMGQVMEIAADNDKLLLGSFSLSSVSESTVWVLLAYGLFENLKNFGIDQSFIQRYIASKSDRDAARSLWLSAGLYVPVSAVFFFIGTSLFAWHQIHPGDTQEVRLVVAKQRLMQQGIAPAMETAADGATRFAPAYQKQLNDTAAQLSDRDIGDRVFPHFIAAHLPSGVSGLLVAAIFAAAMSTVSTSLNSSATLVMSDFFQRLVSPRASERQLMGVLHGATVVWGVLGTALALALVQLTESALDIWWALSGILGSGILALFLLGVICKRATNSHAILSVTIGTAVIAWMALSSGGLWSESWILPPSPFHPLLVIVVGTVVIVGIGAILSAGKSKPAA</sequence>
<dbReference type="GO" id="GO:0015293">
    <property type="term" value="F:symporter activity"/>
    <property type="evidence" value="ECO:0007669"/>
    <property type="project" value="TreeGrafter"/>
</dbReference>
<keyword evidence="8" id="KW-0406">Ion transport</keyword>
<evidence type="ECO:0000256" key="11">
    <source>
        <dbReference type="RuleBase" id="RU362091"/>
    </source>
</evidence>
<evidence type="ECO:0000256" key="5">
    <source>
        <dbReference type="ARBA" id="ARBA00022692"/>
    </source>
</evidence>
<keyword evidence="14" id="KW-1185">Reference proteome</keyword>
<organism evidence="13 14">
    <name type="scientific">Rubripirellula lacrimiformis</name>
    <dbReference type="NCBI Taxonomy" id="1930273"/>
    <lineage>
        <taxon>Bacteria</taxon>
        <taxon>Pseudomonadati</taxon>
        <taxon>Planctomycetota</taxon>
        <taxon>Planctomycetia</taxon>
        <taxon>Pirellulales</taxon>
        <taxon>Pirellulaceae</taxon>
        <taxon>Rubripirellula</taxon>
    </lineage>
</organism>
<dbReference type="PANTHER" id="PTHR42985">
    <property type="entry name" value="SODIUM-COUPLED MONOCARBOXYLATE TRANSPORTER"/>
    <property type="match status" value="1"/>
</dbReference>
<keyword evidence="10" id="KW-0739">Sodium transport</keyword>
<keyword evidence="6 12" id="KW-1133">Transmembrane helix</keyword>
<dbReference type="EMBL" id="CP036525">
    <property type="protein sequence ID" value="QDT05490.1"/>
    <property type="molecule type" value="Genomic_DNA"/>
</dbReference>
<name>A0A517NEE6_9BACT</name>
<dbReference type="CDD" id="cd11495">
    <property type="entry name" value="SLC5sbd_NIS-like_u3"/>
    <property type="match status" value="1"/>
</dbReference>
<feature type="transmembrane region" description="Helical" evidence="12">
    <location>
        <begin position="251"/>
        <end position="270"/>
    </location>
</feature>
<feature type="transmembrane region" description="Helical" evidence="12">
    <location>
        <begin position="73"/>
        <end position="92"/>
    </location>
</feature>
<feature type="transmembrane region" description="Helical" evidence="12">
    <location>
        <begin position="542"/>
        <end position="562"/>
    </location>
</feature>
<dbReference type="InterPro" id="IPR051163">
    <property type="entry name" value="Sodium:Solute_Symporter_SSF"/>
</dbReference>
<evidence type="ECO:0000256" key="6">
    <source>
        <dbReference type="ARBA" id="ARBA00022989"/>
    </source>
</evidence>
<evidence type="ECO:0000256" key="4">
    <source>
        <dbReference type="ARBA" id="ARBA00022475"/>
    </source>
</evidence>